<dbReference type="InterPro" id="IPR045324">
    <property type="entry name" value="Small_multidrug_res"/>
</dbReference>
<organism evidence="9 11">
    <name type="scientific">Staphylococcus edaphicus</name>
    <dbReference type="NCBI Taxonomy" id="1955013"/>
    <lineage>
        <taxon>Bacteria</taxon>
        <taxon>Bacillati</taxon>
        <taxon>Bacillota</taxon>
        <taxon>Bacilli</taxon>
        <taxon>Bacillales</taxon>
        <taxon>Staphylococcaceae</taxon>
        <taxon>Staphylococcus</taxon>
    </lineage>
</organism>
<feature type="transmembrane region" description="Helical" evidence="8">
    <location>
        <begin position="6"/>
        <end position="24"/>
    </location>
</feature>
<evidence type="ECO:0000256" key="3">
    <source>
        <dbReference type="ARBA" id="ARBA00022475"/>
    </source>
</evidence>
<dbReference type="RefSeq" id="WP_099091335.1">
    <property type="nucleotide sequence ID" value="NZ_CP093217.1"/>
</dbReference>
<dbReference type="EMBL" id="CP093217">
    <property type="protein sequence ID" value="UQW81430.1"/>
    <property type="molecule type" value="Genomic_DNA"/>
</dbReference>
<reference evidence="10" key="4">
    <citation type="submission" date="2022-03" db="EMBL/GenBank/DDBJ databases">
        <title>Complete Genome Sequence of Staphylococcus edaphicus strain CCM 8731.</title>
        <authorList>
            <person name="Rimmer C.O."/>
            <person name="Thomas J.C."/>
        </authorList>
    </citation>
    <scope>NUCLEOTIDE SEQUENCE</scope>
    <source>
        <strain evidence="10">CCM 8731</strain>
    </source>
</reference>
<evidence type="ECO:0000313" key="12">
    <source>
        <dbReference type="Proteomes" id="UP001056588"/>
    </source>
</evidence>
<dbReference type="EMBL" id="MRZN01000031">
    <property type="protein sequence ID" value="PHK48552.1"/>
    <property type="molecule type" value="Genomic_DNA"/>
</dbReference>
<dbReference type="InterPro" id="IPR037185">
    <property type="entry name" value="EmrE-like"/>
</dbReference>
<dbReference type="PANTHER" id="PTHR30561:SF0">
    <property type="entry name" value="GUANIDINIUM EXPORTER"/>
    <property type="match status" value="1"/>
</dbReference>
<reference evidence="9" key="1">
    <citation type="journal article" date="2017" name="Appl. Environ. Microbiol.">
        <title>Staphylococcus edaphicus sp. nov., isolated in Antarctica, harbours mecC gene and genomic islands with suspected role in adaptation to extreme environment.</title>
        <authorList>
            <person name="Pantucek R."/>
            <person name="Sedlacek I."/>
            <person name="Indrakova A."/>
            <person name="Vrbovska V."/>
            <person name="Maslanova I."/>
            <person name="Kovarovic V."/>
            <person name="Svec P."/>
            <person name="Kralova S."/>
            <person name="Kristofova L."/>
            <person name="Keklakova J."/>
            <person name="Petras P."/>
            <person name="Doskar J."/>
        </authorList>
    </citation>
    <scope>NUCLEOTIDE SEQUENCE</scope>
    <source>
        <strain evidence="9">CCM 8730</strain>
    </source>
</reference>
<dbReference type="OrthoDB" id="21828at2"/>
<keyword evidence="6 8" id="KW-0472">Membrane</keyword>
<dbReference type="Gene3D" id="1.10.3730.20">
    <property type="match status" value="1"/>
</dbReference>
<feature type="transmembrane region" description="Helical" evidence="8">
    <location>
        <begin position="33"/>
        <end position="53"/>
    </location>
</feature>
<evidence type="ECO:0000313" key="9">
    <source>
        <dbReference type="EMBL" id="PHK48552.1"/>
    </source>
</evidence>
<reference evidence="9" key="3">
    <citation type="submission" date="2017-10" db="EMBL/GenBank/DDBJ databases">
        <authorList>
            <person name="Vrbovska V."/>
            <person name="Kovarovic V."/>
            <person name="Indrakova A."/>
        </authorList>
    </citation>
    <scope>NUCLEOTIDE SEQUENCE</scope>
    <source>
        <strain evidence="9">CCM 8730</strain>
    </source>
</reference>
<keyword evidence="5 8" id="KW-1133">Transmembrane helix</keyword>
<dbReference type="PANTHER" id="PTHR30561">
    <property type="entry name" value="SMR FAMILY PROTON-DEPENDENT DRUG EFFLUX TRANSPORTER SUGE"/>
    <property type="match status" value="1"/>
</dbReference>
<dbReference type="Proteomes" id="UP000223828">
    <property type="component" value="Unassembled WGS sequence"/>
</dbReference>
<comment type="similarity">
    <text evidence="7">Belongs to the drug/metabolite transporter (DMT) superfamily. Small multidrug resistance (SMR) (TC 2.A.7.1) family.</text>
</comment>
<keyword evidence="12" id="KW-1185">Reference proteome</keyword>
<reference evidence="11" key="2">
    <citation type="submission" date="2017-10" db="EMBL/GenBank/DDBJ databases">
        <title>Staphylococcus edaphicus sp. nov., isolated in Antarctica, harbouring mecC gene and genomic islands essential in adaptation to extreme environment.</title>
        <authorList>
            <person name="Pantucek R."/>
            <person name="Sedlacek I."/>
            <person name="Indrakova A."/>
            <person name="Vrbovska V."/>
            <person name="Maslanova I."/>
            <person name="Kovarovic V."/>
            <person name="Svec P."/>
            <person name="Kralova S."/>
            <person name="Kristofova L."/>
            <person name="Keklakova J."/>
            <person name="Petras P."/>
            <person name="Doskar J."/>
        </authorList>
    </citation>
    <scope>NUCLEOTIDE SEQUENCE [LARGE SCALE GENOMIC DNA]</scope>
    <source>
        <strain evidence="11">CCM 5085</strain>
    </source>
</reference>
<feature type="transmembrane region" description="Helical" evidence="8">
    <location>
        <begin position="59"/>
        <end position="78"/>
    </location>
</feature>
<dbReference type="SUPFAM" id="SSF103481">
    <property type="entry name" value="Multidrug resistance efflux transporter EmrE"/>
    <property type="match status" value="1"/>
</dbReference>
<comment type="subcellular location">
    <subcellularLocation>
        <location evidence="1 7">Cell membrane</location>
        <topology evidence="1 7">Multi-pass membrane protein</topology>
    </subcellularLocation>
</comment>
<evidence type="ECO:0000256" key="1">
    <source>
        <dbReference type="ARBA" id="ARBA00004651"/>
    </source>
</evidence>
<evidence type="ECO:0000256" key="5">
    <source>
        <dbReference type="ARBA" id="ARBA00022989"/>
    </source>
</evidence>
<keyword evidence="3" id="KW-1003">Cell membrane</keyword>
<evidence type="ECO:0000256" key="8">
    <source>
        <dbReference type="SAM" id="Phobius"/>
    </source>
</evidence>
<evidence type="ECO:0000313" key="10">
    <source>
        <dbReference type="EMBL" id="UQW81430.1"/>
    </source>
</evidence>
<evidence type="ECO:0000313" key="11">
    <source>
        <dbReference type="Proteomes" id="UP000223828"/>
    </source>
</evidence>
<evidence type="ECO:0000256" key="2">
    <source>
        <dbReference type="ARBA" id="ARBA00022448"/>
    </source>
</evidence>
<keyword evidence="4 7" id="KW-0812">Transmembrane</keyword>
<keyword evidence="2" id="KW-0813">Transport</keyword>
<evidence type="ECO:0000256" key="7">
    <source>
        <dbReference type="RuleBase" id="RU003942"/>
    </source>
</evidence>
<name>A0A2C6U3U4_9STAP</name>
<gene>
    <name evidence="9" type="ORF">BTJ66_12845</name>
    <name evidence="10" type="ORF">MNY58_12870</name>
</gene>
<dbReference type="AlphaFoldDB" id="A0A2C6U3U4"/>
<evidence type="ECO:0000256" key="6">
    <source>
        <dbReference type="ARBA" id="ARBA00023136"/>
    </source>
</evidence>
<dbReference type="Proteomes" id="UP001056588">
    <property type="component" value="Chromosome"/>
</dbReference>
<dbReference type="GO" id="GO:0022857">
    <property type="term" value="F:transmembrane transporter activity"/>
    <property type="evidence" value="ECO:0007669"/>
    <property type="project" value="InterPro"/>
</dbReference>
<dbReference type="GO" id="GO:0005886">
    <property type="term" value="C:plasma membrane"/>
    <property type="evidence" value="ECO:0007669"/>
    <property type="project" value="UniProtKB-SubCell"/>
</dbReference>
<protein>
    <submittedName>
        <fullName evidence="10">Multidrug efflux SMR transporter</fullName>
    </submittedName>
    <submittedName>
        <fullName evidence="9">QacE family quaternary ammonium compound efflux SMR transporter</fullName>
    </submittedName>
</protein>
<evidence type="ECO:0000256" key="4">
    <source>
        <dbReference type="ARBA" id="ARBA00022692"/>
    </source>
</evidence>
<proteinExistence type="inferred from homology"/>
<dbReference type="InterPro" id="IPR000390">
    <property type="entry name" value="Small_drug/metabolite_transptr"/>
</dbReference>
<accession>A0A2C6U3U4</accession>
<dbReference type="Pfam" id="PF00893">
    <property type="entry name" value="Multi_Drug_Res"/>
    <property type="match status" value="1"/>
</dbReference>
<sequence>MIWIVLIFAGIFEMLGITFLNAYVHHRQKRDMLGLILFFSISFIALSIAMMYLPMSTAYAVWTGIGAVGGAVLGMVFYNESKDVKRVICIIVILGSTVGLKLIS</sequence>